<organism evidence="1">
    <name type="scientific">marine sediment metagenome</name>
    <dbReference type="NCBI Taxonomy" id="412755"/>
    <lineage>
        <taxon>unclassified sequences</taxon>
        <taxon>metagenomes</taxon>
        <taxon>ecological metagenomes</taxon>
    </lineage>
</organism>
<comment type="caution">
    <text evidence="1">The sequence shown here is derived from an EMBL/GenBank/DDBJ whole genome shotgun (WGS) entry which is preliminary data.</text>
</comment>
<proteinExistence type="predicted"/>
<gene>
    <name evidence="1" type="ORF">S01H1_83939</name>
</gene>
<evidence type="ECO:0000313" key="1">
    <source>
        <dbReference type="EMBL" id="GAG49255.1"/>
    </source>
</evidence>
<protein>
    <submittedName>
        <fullName evidence="1">Uncharacterized protein</fullName>
    </submittedName>
</protein>
<sequence>WFTLANLLAKGADANNVDITNVNKLEGADASEYIDLGGDLVEIVSDTSMILNAPLVNVINGSDLRLSTTTAGHEWSIQVYDNDTGPAWVDAMTFTNGNSPTITFNVPLAGLGTWAGHWIGAADATYDLGSTTAGWKDLLLTGTIELGHDT</sequence>
<feature type="non-terminal residue" evidence="1">
    <location>
        <position position="150"/>
    </location>
</feature>
<accession>X0Y0N5</accession>
<name>X0Y0N5_9ZZZZ</name>
<reference evidence="1" key="1">
    <citation type="journal article" date="2014" name="Front. Microbiol.">
        <title>High frequency of phylogenetically diverse reductive dehalogenase-homologous genes in deep subseafloor sedimentary metagenomes.</title>
        <authorList>
            <person name="Kawai M."/>
            <person name="Futagami T."/>
            <person name="Toyoda A."/>
            <person name="Takaki Y."/>
            <person name="Nishi S."/>
            <person name="Hori S."/>
            <person name="Arai W."/>
            <person name="Tsubouchi T."/>
            <person name="Morono Y."/>
            <person name="Uchiyama I."/>
            <person name="Ito T."/>
            <person name="Fujiyama A."/>
            <person name="Inagaki F."/>
            <person name="Takami H."/>
        </authorList>
    </citation>
    <scope>NUCLEOTIDE SEQUENCE</scope>
    <source>
        <strain evidence="1">Expedition CK06-06</strain>
    </source>
</reference>
<dbReference type="AlphaFoldDB" id="X0Y0N5"/>
<feature type="non-terminal residue" evidence="1">
    <location>
        <position position="1"/>
    </location>
</feature>
<dbReference type="EMBL" id="BARS01057180">
    <property type="protein sequence ID" value="GAG49255.1"/>
    <property type="molecule type" value="Genomic_DNA"/>
</dbReference>